<sequence length="166" mass="18980">MREIEERMTIDRVQTVLTGANITPLGRREPTPTISFDDRDMRGRASGQDEPMVISVVAAEYKVERVLIDQGSSANILYWSTLERMQLPAGLVEKCTRIGRKVGSVWADTRVTQRCYEDSLKVERYVPSDEVNALDLDLDPRSQFEQEGPLPVEDLKRFSYDLNENK</sequence>
<dbReference type="EMBL" id="QJKJ01004743">
    <property type="protein sequence ID" value="RDX92902.1"/>
    <property type="molecule type" value="Genomic_DNA"/>
</dbReference>
<evidence type="ECO:0000313" key="3">
    <source>
        <dbReference type="Proteomes" id="UP000257109"/>
    </source>
</evidence>
<accession>A0A371GQS8</accession>
<evidence type="ECO:0000256" key="1">
    <source>
        <dbReference type="SAM" id="MobiDB-lite"/>
    </source>
</evidence>
<dbReference type="Proteomes" id="UP000257109">
    <property type="component" value="Unassembled WGS sequence"/>
</dbReference>
<reference evidence="2" key="1">
    <citation type="submission" date="2018-05" db="EMBL/GenBank/DDBJ databases">
        <title>Draft genome of Mucuna pruriens seed.</title>
        <authorList>
            <person name="Nnadi N.E."/>
            <person name="Vos R."/>
            <person name="Hasami M.H."/>
            <person name="Devisetty U.K."/>
            <person name="Aguiy J.C."/>
        </authorList>
    </citation>
    <scope>NUCLEOTIDE SEQUENCE [LARGE SCALE GENOMIC DNA]</scope>
    <source>
        <strain evidence="2">JCA_2017</strain>
    </source>
</reference>
<name>A0A371GQS8_MUCPR</name>
<evidence type="ECO:0000313" key="2">
    <source>
        <dbReference type="EMBL" id="RDX92902.1"/>
    </source>
</evidence>
<organism evidence="2 3">
    <name type="scientific">Mucuna pruriens</name>
    <name type="common">Velvet bean</name>
    <name type="synonym">Dolichos pruriens</name>
    <dbReference type="NCBI Taxonomy" id="157652"/>
    <lineage>
        <taxon>Eukaryota</taxon>
        <taxon>Viridiplantae</taxon>
        <taxon>Streptophyta</taxon>
        <taxon>Embryophyta</taxon>
        <taxon>Tracheophyta</taxon>
        <taxon>Spermatophyta</taxon>
        <taxon>Magnoliopsida</taxon>
        <taxon>eudicotyledons</taxon>
        <taxon>Gunneridae</taxon>
        <taxon>Pentapetalae</taxon>
        <taxon>rosids</taxon>
        <taxon>fabids</taxon>
        <taxon>Fabales</taxon>
        <taxon>Fabaceae</taxon>
        <taxon>Papilionoideae</taxon>
        <taxon>50 kb inversion clade</taxon>
        <taxon>NPAAA clade</taxon>
        <taxon>indigoferoid/millettioid clade</taxon>
        <taxon>Phaseoleae</taxon>
        <taxon>Mucuna</taxon>
    </lineage>
</organism>
<keyword evidence="3" id="KW-1185">Reference proteome</keyword>
<protein>
    <submittedName>
        <fullName evidence="2">Uncharacterized protein</fullName>
    </submittedName>
</protein>
<dbReference type="AlphaFoldDB" id="A0A371GQS8"/>
<dbReference type="OrthoDB" id="1087821at2759"/>
<feature type="compositionally biased region" description="Basic and acidic residues" evidence="1">
    <location>
        <begin position="27"/>
        <end position="43"/>
    </location>
</feature>
<feature type="non-terminal residue" evidence="2">
    <location>
        <position position="1"/>
    </location>
</feature>
<gene>
    <name evidence="2" type="ORF">CR513_24907</name>
</gene>
<comment type="caution">
    <text evidence="2">The sequence shown here is derived from an EMBL/GenBank/DDBJ whole genome shotgun (WGS) entry which is preliminary data.</text>
</comment>
<proteinExistence type="predicted"/>
<feature type="region of interest" description="Disordered" evidence="1">
    <location>
        <begin position="27"/>
        <end position="47"/>
    </location>
</feature>